<dbReference type="Proteomes" id="UP000348942">
    <property type="component" value="Chromosome 2"/>
</dbReference>
<reference evidence="4 5" key="1">
    <citation type="submission" date="2019-10" db="EMBL/GenBank/DDBJ databases">
        <title>Vibrio sp. nov., isolated from Coralline algae surface.</title>
        <authorList>
            <person name="Geng Y."/>
            <person name="Zhang X."/>
        </authorList>
    </citation>
    <scope>NUCLEOTIDE SEQUENCE [LARGE SCALE GENOMIC DNA]</scope>
    <source>
        <strain evidence="4 5">SM1977</strain>
    </source>
</reference>
<evidence type="ECO:0000256" key="3">
    <source>
        <dbReference type="SAM" id="Phobius"/>
    </source>
</evidence>
<evidence type="ECO:0008006" key="6">
    <source>
        <dbReference type="Google" id="ProtNLM"/>
    </source>
</evidence>
<evidence type="ECO:0000256" key="1">
    <source>
        <dbReference type="SAM" id="Coils"/>
    </source>
</evidence>
<dbReference type="AlphaFoldDB" id="A0A5Q0TID9"/>
<dbReference type="Pfam" id="PF03245">
    <property type="entry name" value="Phage_lysis"/>
    <property type="match status" value="1"/>
</dbReference>
<feature type="coiled-coil region" evidence="1">
    <location>
        <begin position="57"/>
        <end position="91"/>
    </location>
</feature>
<gene>
    <name evidence="4" type="ORF">GFB47_14455</name>
</gene>
<dbReference type="RefSeq" id="WP_153448743.1">
    <property type="nucleotide sequence ID" value="NZ_CP045700.1"/>
</dbReference>
<keyword evidence="5" id="KW-1185">Reference proteome</keyword>
<sequence length="158" mass="17726">MLTNGYLKSIAIVLVALLCMTVFVQHVQNTNLKEKLNTAIEVAESVQHTVSSMQEQNQKMAKQYVKQQMEYENAQAKVSQLERDLADSSKRLHVNATCRKPVPAKSSSSSVDDERAPELTRDAEQSYLRLRQQITTITAQVNGLRSYIEALPSECVAK</sequence>
<keyword evidence="3" id="KW-0472">Membrane</keyword>
<proteinExistence type="predicted"/>
<keyword evidence="3" id="KW-0812">Transmembrane</keyword>
<keyword evidence="3" id="KW-1133">Transmembrane helix</keyword>
<dbReference type="EMBL" id="CP045700">
    <property type="protein sequence ID" value="QGA66610.1"/>
    <property type="molecule type" value="Genomic_DNA"/>
</dbReference>
<dbReference type="InterPro" id="IPR004929">
    <property type="entry name" value="I-spanin"/>
</dbReference>
<evidence type="ECO:0000313" key="5">
    <source>
        <dbReference type="Proteomes" id="UP000348942"/>
    </source>
</evidence>
<name>A0A5Q0TID9_9VIBR</name>
<feature type="region of interest" description="Disordered" evidence="2">
    <location>
        <begin position="92"/>
        <end position="119"/>
    </location>
</feature>
<dbReference type="GO" id="GO:0044659">
    <property type="term" value="P:viral release from host cell by cytolysis"/>
    <property type="evidence" value="ECO:0007669"/>
    <property type="project" value="InterPro"/>
</dbReference>
<keyword evidence="1" id="KW-0175">Coiled coil</keyword>
<evidence type="ECO:0000313" key="4">
    <source>
        <dbReference type="EMBL" id="QGA66610.1"/>
    </source>
</evidence>
<protein>
    <recommendedName>
        <fullName evidence="6">Lysis protein</fullName>
    </recommendedName>
</protein>
<evidence type="ECO:0000256" key="2">
    <source>
        <dbReference type="SAM" id="MobiDB-lite"/>
    </source>
</evidence>
<accession>A0A5Q0TID9</accession>
<feature type="transmembrane region" description="Helical" evidence="3">
    <location>
        <begin position="6"/>
        <end position="24"/>
    </location>
</feature>
<organism evidence="4 5">
    <name type="scientific">Vibrio algicola</name>
    <dbReference type="NCBI Taxonomy" id="2662262"/>
    <lineage>
        <taxon>Bacteria</taxon>
        <taxon>Pseudomonadati</taxon>
        <taxon>Pseudomonadota</taxon>
        <taxon>Gammaproteobacteria</taxon>
        <taxon>Vibrionales</taxon>
        <taxon>Vibrionaceae</taxon>
        <taxon>Vibrio</taxon>
    </lineage>
</organism>